<dbReference type="InterPro" id="IPR019432">
    <property type="entry name" value="Acyltransferase_MbtK/IucB-like"/>
</dbReference>
<evidence type="ECO:0000256" key="2">
    <source>
        <dbReference type="ARBA" id="ARBA00005102"/>
    </source>
</evidence>
<sequence length="188" mass="21563">MRDVVNTYRQDVDGFGRVTIRPLDPDTDIDLVHGWVGEERARFWGMRDAGRDRVEEIYRHLDSLPTHHAWLTHRDGVPVALFQTYEPTADPVGECYDVRPGDHGAHLLIGPTSRPEPGFTGTLLEVFLDFVFTDPGRRRVVMEPDARNDKAVDRLLRTGFVAGPLIDLNGKRARLMFLDRETFEARRR</sequence>
<dbReference type="PANTHER" id="PTHR31438:SF1">
    <property type="entry name" value="LYSINE N-ACYLTRANSFERASE C17G9.06C-RELATED"/>
    <property type="match status" value="1"/>
</dbReference>
<name>A0A1C6TWV5_9ACTN</name>
<evidence type="ECO:0000259" key="5">
    <source>
        <dbReference type="SMART" id="SM01006"/>
    </source>
</evidence>
<organism evidence="6 7">
    <name type="scientific">Micromonospora citrea</name>
    <dbReference type="NCBI Taxonomy" id="47855"/>
    <lineage>
        <taxon>Bacteria</taxon>
        <taxon>Bacillati</taxon>
        <taxon>Actinomycetota</taxon>
        <taxon>Actinomycetes</taxon>
        <taxon>Micromonosporales</taxon>
        <taxon>Micromonosporaceae</taxon>
        <taxon>Micromonospora</taxon>
    </lineage>
</organism>
<dbReference type="AlphaFoldDB" id="A0A1C6TWV5"/>
<dbReference type="RefSeq" id="WP_091095417.1">
    <property type="nucleotide sequence ID" value="NZ_FMHZ01000002.1"/>
</dbReference>
<dbReference type="EMBL" id="FMHZ01000002">
    <property type="protein sequence ID" value="SCL46300.1"/>
    <property type="molecule type" value="Genomic_DNA"/>
</dbReference>
<comment type="pathway">
    <text evidence="2">Siderophore biosynthesis; mycobactin biosynthesis.</text>
</comment>
<dbReference type="SUPFAM" id="SSF55729">
    <property type="entry name" value="Acyl-CoA N-acyltransferases (Nat)"/>
    <property type="match status" value="1"/>
</dbReference>
<protein>
    <recommendedName>
        <fullName evidence="3">Lysine N-acyltransferase MbtK</fullName>
    </recommendedName>
    <alternativeName>
        <fullName evidence="4">Mycobactin synthase protein K</fullName>
    </alternativeName>
</protein>
<reference evidence="7" key="1">
    <citation type="submission" date="2016-06" db="EMBL/GenBank/DDBJ databases">
        <authorList>
            <person name="Varghese N."/>
            <person name="Submissions Spin"/>
        </authorList>
    </citation>
    <scope>NUCLEOTIDE SEQUENCE [LARGE SCALE GENOMIC DNA]</scope>
    <source>
        <strain evidence="7">DSM 43903</strain>
    </source>
</reference>
<dbReference type="Proteomes" id="UP000199001">
    <property type="component" value="Unassembled WGS sequence"/>
</dbReference>
<evidence type="ECO:0000313" key="6">
    <source>
        <dbReference type="EMBL" id="SCL46300.1"/>
    </source>
</evidence>
<dbReference type="Gene3D" id="3.40.630.30">
    <property type="match status" value="1"/>
</dbReference>
<keyword evidence="6" id="KW-0808">Transferase</keyword>
<feature type="domain" description="Acyltransferase MbtK/IucB-like conserved" evidence="5">
    <location>
        <begin position="21"/>
        <end position="69"/>
    </location>
</feature>
<proteinExistence type="predicted"/>
<evidence type="ECO:0000256" key="4">
    <source>
        <dbReference type="ARBA" id="ARBA00031122"/>
    </source>
</evidence>
<comment type="function">
    <text evidence="1">Acyltransferase required for the direct transfer of medium- to long-chain fatty acyl moieties from a carrier protein (MbtL) on to the epsilon-amino group of lysine residue in the mycobactin core.</text>
</comment>
<dbReference type="Pfam" id="PF13523">
    <property type="entry name" value="Acetyltransf_8"/>
    <property type="match status" value="1"/>
</dbReference>
<dbReference type="UniPathway" id="UPA00011"/>
<dbReference type="PANTHER" id="PTHR31438">
    <property type="entry name" value="LYSINE N-ACYLTRANSFERASE C17G9.06C-RELATED"/>
    <property type="match status" value="1"/>
</dbReference>
<accession>A0A1C6TWV5</accession>
<dbReference type="SMART" id="SM01006">
    <property type="entry name" value="AlcB"/>
    <property type="match status" value="1"/>
</dbReference>
<evidence type="ECO:0000256" key="3">
    <source>
        <dbReference type="ARBA" id="ARBA00020586"/>
    </source>
</evidence>
<dbReference type="GO" id="GO:0019290">
    <property type="term" value="P:siderophore biosynthetic process"/>
    <property type="evidence" value="ECO:0007669"/>
    <property type="project" value="InterPro"/>
</dbReference>
<evidence type="ECO:0000256" key="1">
    <source>
        <dbReference type="ARBA" id="ARBA00003818"/>
    </source>
</evidence>
<gene>
    <name evidence="6" type="ORF">GA0070606_0959</name>
</gene>
<keyword evidence="7" id="KW-1185">Reference proteome</keyword>
<dbReference type="STRING" id="47855.GA0070606_0959"/>
<dbReference type="OrthoDB" id="5177616at2"/>
<dbReference type="GO" id="GO:0016410">
    <property type="term" value="F:N-acyltransferase activity"/>
    <property type="evidence" value="ECO:0007669"/>
    <property type="project" value="TreeGrafter"/>
</dbReference>
<dbReference type="InterPro" id="IPR016181">
    <property type="entry name" value="Acyl_CoA_acyltransferase"/>
</dbReference>
<evidence type="ECO:0000313" key="7">
    <source>
        <dbReference type="Proteomes" id="UP000199001"/>
    </source>
</evidence>